<dbReference type="SMART" id="SM00066">
    <property type="entry name" value="GAL4"/>
    <property type="match status" value="1"/>
</dbReference>
<dbReference type="InterPro" id="IPR001138">
    <property type="entry name" value="Zn2Cys6_DnaBD"/>
</dbReference>
<dbReference type="GO" id="GO:0000981">
    <property type="term" value="F:DNA-binding transcription factor activity, RNA polymerase II-specific"/>
    <property type="evidence" value="ECO:0007669"/>
    <property type="project" value="InterPro"/>
</dbReference>
<dbReference type="SMART" id="SM00906">
    <property type="entry name" value="Fungal_trans"/>
    <property type="match status" value="1"/>
</dbReference>
<protein>
    <recommendedName>
        <fullName evidence="7">Zn(2)-C6 fungal-type domain-containing protein</fullName>
    </recommendedName>
</protein>
<evidence type="ECO:0000256" key="2">
    <source>
        <dbReference type="ARBA" id="ARBA00023015"/>
    </source>
</evidence>
<dbReference type="EMBL" id="MLKD01000019">
    <property type="protein sequence ID" value="OQE17918.1"/>
    <property type="molecule type" value="Genomic_DNA"/>
</dbReference>
<evidence type="ECO:0000313" key="9">
    <source>
        <dbReference type="Proteomes" id="UP000191285"/>
    </source>
</evidence>
<evidence type="ECO:0000256" key="5">
    <source>
        <dbReference type="ARBA" id="ARBA00023242"/>
    </source>
</evidence>
<dbReference type="InterPro" id="IPR051127">
    <property type="entry name" value="Fungal_SecMet_Regulators"/>
</dbReference>
<keyword evidence="4" id="KW-0804">Transcription</keyword>
<feature type="region of interest" description="Disordered" evidence="6">
    <location>
        <begin position="646"/>
        <end position="690"/>
    </location>
</feature>
<feature type="compositionally biased region" description="Basic and acidic residues" evidence="6">
    <location>
        <begin position="104"/>
        <end position="114"/>
    </location>
</feature>
<keyword evidence="5" id="KW-0539">Nucleus</keyword>
<dbReference type="Pfam" id="PF04082">
    <property type="entry name" value="Fungal_trans"/>
    <property type="match status" value="1"/>
</dbReference>
<dbReference type="SUPFAM" id="SSF57701">
    <property type="entry name" value="Zn2/Cys6 DNA-binding domain"/>
    <property type="match status" value="1"/>
</dbReference>
<name>A0A1V6SVH0_9EURO</name>
<evidence type="ECO:0000256" key="4">
    <source>
        <dbReference type="ARBA" id="ARBA00023163"/>
    </source>
</evidence>
<evidence type="ECO:0000256" key="1">
    <source>
        <dbReference type="ARBA" id="ARBA00022723"/>
    </source>
</evidence>
<dbReference type="Proteomes" id="UP000191285">
    <property type="component" value="Unassembled WGS sequence"/>
</dbReference>
<dbReference type="GO" id="GO:0003677">
    <property type="term" value="F:DNA binding"/>
    <property type="evidence" value="ECO:0007669"/>
    <property type="project" value="UniProtKB-KW"/>
</dbReference>
<keyword evidence="3" id="KW-0238">DNA-binding</keyword>
<evidence type="ECO:0000313" key="8">
    <source>
        <dbReference type="EMBL" id="OQE17918.1"/>
    </source>
</evidence>
<reference evidence="9" key="1">
    <citation type="journal article" date="2017" name="Nat. Microbiol.">
        <title>Global analysis of biosynthetic gene clusters reveals vast potential of secondary metabolite production in Penicillium species.</title>
        <authorList>
            <person name="Nielsen J.C."/>
            <person name="Grijseels S."/>
            <person name="Prigent S."/>
            <person name="Ji B."/>
            <person name="Dainat J."/>
            <person name="Nielsen K.F."/>
            <person name="Frisvad J.C."/>
            <person name="Workman M."/>
            <person name="Nielsen J."/>
        </authorList>
    </citation>
    <scope>NUCLEOTIDE SEQUENCE [LARGE SCALE GENOMIC DNA]</scope>
    <source>
        <strain evidence="9">IBT 24891</strain>
    </source>
</reference>
<keyword evidence="9" id="KW-1185">Reference proteome</keyword>
<evidence type="ECO:0000256" key="3">
    <source>
        <dbReference type="ARBA" id="ARBA00023125"/>
    </source>
</evidence>
<evidence type="ECO:0000256" key="6">
    <source>
        <dbReference type="SAM" id="MobiDB-lite"/>
    </source>
</evidence>
<feature type="region of interest" description="Disordered" evidence="6">
    <location>
        <begin position="52"/>
        <end position="123"/>
    </location>
</feature>
<dbReference type="InterPro" id="IPR036864">
    <property type="entry name" value="Zn2-C6_fun-type_DNA-bd_sf"/>
</dbReference>
<dbReference type="STRING" id="303698.A0A1V6SVH0"/>
<feature type="domain" description="Zn(2)-C6 fungal-type" evidence="7">
    <location>
        <begin position="30"/>
        <end position="59"/>
    </location>
</feature>
<dbReference type="InterPro" id="IPR007219">
    <property type="entry name" value="XnlR_reg_dom"/>
</dbReference>
<sequence length="807" mass="92311">MQCSTTGHEDRNLSQPPPKRTKRGRYAAKACDECQRRKIKCDENTPCQPCLSRDLDCQRNGEDMRGRWRKSTSSRSNRAEDDDLDSRLARLENQTSSIKRPRPKSIETGRKNNDARNQTEIPKGIERYEVIPPNSSPSPKVPTFSGETSIAHNLNVVEGRLEQMGVQYSRFRSESPNCRYRFNLTPSPESSIRHFPAHETSLIQRVLRNHAIIPNRGQWEVIMHTFCDEVHVLVPFLHLLGMWRVYEKTWEVSFDQISSGYDLEGTHRVQTAHILLCLANGKCVESSRFEGDEGPYSAGWSFYSAARDIFGDLIDGFEQYADQIFLLQTVVLMVIYLFRIDSHGPAEKVLAMSISHAHHLGLQREKVVESLNPFEGEMARRLWWCIYLLDRRLAIETGRPFLIRDVNVDVGLPRNISDEGLEYLRRSPRPTSLENVTNEPTAVPYLIAMTSYSRVIGKVWEALYGAATSDKTSTTLLNEYLEHLITQSQKCIQHEFAYDPLNPGDHSSETLAWWQVKQQFIMRIRWSSIHLLIRKPMLQRSLSIDQPEAIENEVICMRIAQRIIVDFRNVPEKHPKYTFPFLHYLTNATIIALGLIIKQSAFRETYGLVTMEAARALKEHCRKTWTSYKLIRAVWKLNEMAEATLSTNDQSSGAPKISMNRPQCQSSSNCHRYSHLEEGRNSPGDSEYTKGETDLNALRGKDVNKRKHQATRPSTEIGCTRKAMPQFIGLQKSSGCRVFPNDTTKSEVEGELSIPQSSTRNFPASQIASLEPEPNAHFSGEMIDDGMEWLQTLFENDIDTNLPSVWD</sequence>
<dbReference type="CDD" id="cd00067">
    <property type="entry name" value="GAL4"/>
    <property type="match status" value="1"/>
</dbReference>
<feature type="compositionally biased region" description="Polar residues" evidence="6">
    <location>
        <begin position="660"/>
        <end position="671"/>
    </location>
</feature>
<accession>A0A1V6SVH0</accession>
<dbReference type="PANTHER" id="PTHR47424:SF3">
    <property type="entry name" value="REGULATORY PROTEIN GAL4"/>
    <property type="match status" value="1"/>
</dbReference>
<dbReference type="Pfam" id="PF00172">
    <property type="entry name" value="Zn_clus"/>
    <property type="match status" value="1"/>
</dbReference>
<dbReference type="GO" id="GO:0008270">
    <property type="term" value="F:zinc ion binding"/>
    <property type="evidence" value="ECO:0007669"/>
    <property type="project" value="InterPro"/>
</dbReference>
<comment type="caution">
    <text evidence="8">The sequence shown here is derived from an EMBL/GenBank/DDBJ whole genome shotgun (WGS) entry which is preliminary data.</text>
</comment>
<gene>
    <name evidence="8" type="ORF">PENSTE_c019G05230</name>
</gene>
<dbReference type="CDD" id="cd12148">
    <property type="entry name" value="fungal_TF_MHR"/>
    <property type="match status" value="1"/>
</dbReference>
<feature type="region of interest" description="Disordered" evidence="6">
    <location>
        <begin position="1"/>
        <end position="28"/>
    </location>
</feature>
<dbReference type="PANTHER" id="PTHR47424">
    <property type="entry name" value="REGULATORY PROTEIN GAL4"/>
    <property type="match status" value="1"/>
</dbReference>
<feature type="compositionally biased region" description="Basic and acidic residues" evidence="6">
    <location>
        <begin position="53"/>
        <end position="66"/>
    </location>
</feature>
<keyword evidence="1" id="KW-0479">Metal-binding</keyword>
<dbReference type="GO" id="GO:0006351">
    <property type="term" value="P:DNA-templated transcription"/>
    <property type="evidence" value="ECO:0007669"/>
    <property type="project" value="InterPro"/>
</dbReference>
<dbReference type="OrthoDB" id="3266505at2759"/>
<evidence type="ECO:0000259" key="7">
    <source>
        <dbReference type="PROSITE" id="PS50048"/>
    </source>
</evidence>
<dbReference type="PROSITE" id="PS50048">
    <property type="entry name" value="ZN2_CY6_FUNGAL_2"/>
    <property type="match status" value="1"/>
</dbReference>
<dbReference type="Gene3D" id="4.10.240.10">
    <property type="entry name" value="Zn(2)-C6 fungal-type DNA-binding domain"/>
    <property type="match status" value="1"/>
</dbReference>
<dbReference type="AlphaFoldDB" id="A0A1V6SVH0"/>
<organism evidence="8 9">
    <name type="scientific">Penicillium steckii</name>
    <dbReference type="NCBI Taxonomy" id="303698"/>
    <lineage>
        <taxon>Eukaryota</taxon>
        <taxon>Fungi</taxon>
        <taxon>Dikarya</taxon>
        <taxon>Ascomycota</taxon>
        <taxon>Pezizomycotina</taxon>
        <taxon>Eurotiomycetes</taxon>
        <taxon>Eurotiomycetidae</taxon>
        <taxon>Eurotiales</taxon>
        <taxon>Aspergillaceae</taxon>
        <taxon>Penicillium</taxon>
    </lineage>
</organism>
<keyword evidence="2" id="KW-0805">Transcription regulation</keyword>
<proteinExistence type="predicted"/>